<dbReference type="Proteomes" id="UP000253941">
    <property type="component" value="Unassembled WGS sequence"/>
</dbReference>
<comment type="caution">
    <text evidence="1">The sequence shown here is derived from an EMBL/GenBank/DDBJ whole genome shotgun (WGS) entry which is preliminary data.</text>
</comment>
<evidence type="ECO:0000313" key="1">
    <source>
        <dbReference type="EMBL" id="RDD61893.1"/>
    </source>
</evidence>
<dbReference type="EMBL" id="QPMH01000008">
    <property type="protein sequence ID" value="RDD61893.1"/>
    <property type="molecule type" value="Genomic_DNA"/>
</dbReference>
<name>A0A369T9A3_9PROT</name>
<accession>A0A369T9A3</accession>
<proteinExistence type="predicted"/>
<protein>
    <submittedName>
        <fullName evidence="1">Uncharacterized protein</fullName>
    </submittedName>
</protein>
<keyword evidence="2" id="KW-1185">Reference proteome</keyword>
<dbReference type="RefSeq" id="WP_114582137.1">
    <property type="nucleotide sequence ID" value="NZ_QPMH01000008.1"/>
</dbReference>
<sequence>MTNPLIGIDPEAVADAYHARGLERLSDLSLLGHVCDRLHAPKGETSSFTLHAPLEALARYSLLEMAAPEARTAARIRLTHLAARYEALGNALNPAPTYDGPQSTTAALAVLRAAIAAGDMDAADSAMTWLAGATNPADILAGLTEFVFDYLGAAAHVPIYLYLAARSGPLAASLSLRAVRVYARQLAFEADARIQTQPDGPGGAWEAQPAAAFEASYWRAMATTPRLENASFNGIAPIVQETESAGLPHRLLAGGWRGAAETPETWNAALRGMVRAAADSMVQDTAAHAKLGWTHCLTIPQAVWAVAPMVRDPLAAVRFASVLTLAFRAGLGQHELSDTLDLPDPKLDISEALTADPQTAAASAYHAAGRDEDGLRTVLATGAAVRADTHLVKFTLAALDTARMDRKAAPVYYAGAAYLLSIWMREDESDPLLAELDAPGLPLGA</sequence>
<gene>
    <name evidence="1" type="ORF">DRB17_10400</name>
</gene>
<evidence type="ECO:0000313" key="2">
    <source>
        <dbReference type="Proteomes" id="UP000253941"/>
    </source>
</evidence>
<dbReference type="AlphaFoldDB" id="A0A369T9A3"/>
<organism evidence="1 2">
    <name type="scientific">Ferruginivarius sediminum</name>
    <dbReference type="NCBI Taxonomy" id="2661937"/>
    <lineage>
        <taxon>Bacteria</taxon>
        <taxon>Pseudomonadati</taxon>
        <taxon>Pseudomonadota</taxon>
        <taxon>Alphaproteobacteria</taxon>
        <taxon>Rhodospirillales</taxon>
        <taxon>Rhodospirillaceae</taxon>
        <taxon>Ferruginivarius</taxon>
    </lineage>
</organism>
<reference evidence="1 2" key="1">
    <citation type="submission" date="2018-07" db="EMBL/GenBank/DDBJ databases">
        <title>Venubactetium sediminum gen. nov., sp. nov., isolated from a marine solar saltern.</title>
        <authorList>
            <person name="Wang S."/>
        </authorList>
    </citation>
    <scope>NUCLEOTIDE SEQUENCE [LARGE SCALE GENOMIC DNA]</scope>
    <source>
        <strain evidence="1 2">WD2A32</strain>
    </source>
</reference>